<dbReference type="RefSeq" id="WP_208130418.1">
    <property type="nucleotide sequence ID" value="NZ_BAABGQ010000003.1"/>
</dbReference>
<gene>
    <name evidence="1" type="ORF">GCM10023172_04490</name>
</gene>
<evidence type="ECO:0008006" key="3">
    <source>
        <dbReference type="Google" id="ProtNLM"/>
    </source>
</evidence>
<comment type="caution">
    <text evidence="1">The sequence shown here is derived from an EMBL/GenBank/DDBJ whole genome shotgun (WGS) entry which is preliminary data.</text>
</comment>
<dbReference type="Proteomes" id="UP001501243">
    <property type="component" value="Unassembled WGS sequence"/>
</dbReference>
<sequence length="203" mass="21588">MHFIDCSAAPAHRPLGSRLALQVLALLLALLVLGGCQASRGGPDTPARTVASFFAKYRDRSGFRTTEWSADLLQRLALVRVGKLLGGNDLTNAITGIRTARVMTFTPTSGSARNLVDQGLNNEVNGLLQAERYTSLVTSNAGATDYHYVVKANGDQVSELVATGTMPDALGSFVLVQVQGNFTRAQAEALSKVLPEAVQQTTK</sequence>
<proteinExistence type="predicted"/>
<organism evidence="1 2">
    <name type="scientific">Hymenobacter ginsengisoli</name>
    <dbReference type="NCBI Taxonomy" id="1051626"/>
    <lineage>
        <taxon>Bacteria</taxon>
        <taxon>Pseudomonadati</taxon>
        <taxon>Bacteroidota</taxon>
        <taxon>Cytophagia</taxon>
        <taxon>Cytophagales</taxon>
        <taxon>Hymenobacteraceae</taxon>
        <taxon>Hymenobacter</taxon>
    </lineage>
</organism>
<evidence type="ECO:0000313" key="1">
    <source>
        <dbReference type="EMBL" id="GAA4494413.1"/>
    </source>
</evidence>
<protein>
    <recommendedName>
        <fullName evidence="3">DUF4252 domain-containing protein</fullName>
    </recommendedName>
</protein>
<accession>A0ABP8PYN8</accession>
<name>A0ABP8PYN8_9BACT</name>
<keyword evidence="2" id="KW-1185">Reference proteome</keyword>
<dbReference type="InterPro" id="IPR025348">
    <property type="entry name" value="DUF4252"/>
</dbReference>
<evidence type="ECO:0000313" key="2">
    <source>
        <dbReference type="Proteomes" id="UP001501243"/>
    </source>
</evidence>
<reference evidence="2" key="1">
    <citation type="journal article" date="2019" name="Int. J. Syst. Evol. Microbiol.">
        <title>The Global Catalogue of Microorganisms (GCM) 10K type strain sequencing project: providing services to taxonomists for standard genome sequencing and annotation.</title>
        <authorList>
            <consortium name="The Broad Institute Genomics Platform"/>
            <consortium name="The Broad Institute Genome Sequencing Center for Infectious Disease"/>
            <person name="Wu L."/>
            <person name="Ma J."/>
        </authorList>
    </citation>
    <scope>NUCLEOTIDE SEQUENCE [LARGE SCALE GENOMIC DNA]</scope>
    <source>
        <strain evidence="2">JCM 17841</strain>
    </source>
</reference>
<dbReference type="EMBL" id="BAABGQ010000003">
    <property type="protein sequence ID" value="GAA4494413.1"/>
    <property type="molecule type" value="Genomic_DNA"/>
</dbReference>
<dbReference type="Pfam" id="PF14060">
    <property type="entry name" value="DUF4252"/>
    <property type="match status" value="1"/>
</dbReference>